<dbReference type="GO" id="GO:0000724">
    <property type="term" value="P:double-strand break repair via homologous recombination"/>
    <property type="evidence" value="ECO:0007669"/>
    <property type="project" value="TreeGrafter"/>
</dbReference>
<dbReference type="AlphaFoldDB" id="A0A915EL94"/>
<accession>A0A915EL94</accession>
<dbReference type="PANTHER" id="PTHR20973">
    <property type="entry name" value="NON-SMC ELEMENT 1-RELATED"/>
    <property type="match status" value="1"/>
</dbReference>
<dbReference type="GO" id="GO:0030915">
    <property type="term" value="C:Smc5-Smc6 complex"/>
    <property type="evidence" value="ECO:0007669"/>
    <property type="project" value="InterPro"/>
</dbReference>
<dbReference type="WBParaSite" id="jg6576">
    <property type="protein sequence ID" value="jg6576"/>
    <property type="gene ID" value="jg6576"/>
</dbReference>
<organism evidence="2 3">
    <name type="scientific">Ditylenchus dipsaci</name>
    <dbReference type="NCBI Taxonomy" id="166011"/>
    <lineage>
        <taxon>Eukaryota</taxon>
        <taxon>Metazoa</taxon>
        <taxon>Ecdysozoa</taxon>
        <taxon>Nematoda</taxon>
        <taxon>Chromadorea</taxon>
        <taxon>Rhabditida</taxon>
        <taxon>Tylenchina</taxon>
        <taxon>Tylenchomorpha</taxon>
        <taxon>Sphaerularioidea</taxon>
        <taxon>Anguinidae</taxon>
        <taxon>Anguininae</taxon>
        <taxon>Ditylenchus</taxon>
    </lineage>
</organism>
<feature type="region of interest" description="Disordered" evidence="1">
    <location>
        <begin position="422"/>
        <end position="442"/>
    </location>
</feature>
<feature type="compositionally biased region" description="Polar residues" evidence="1">
    <location>
        <begin position="242"/>
        <end position="253"/>
    </location>
</feature>
<reference evidence="3" key="1">
    <citation type="submission" date="2022-11" db="UniProtKB">
        <authorList>
            <consortium name="WormBaseParasite"/>
        </authorList>
    </citation>
    <scope>IDENTIFICATION</scope>
</reference>
<name>A0A915EL94_9BILA</name>
<dbReference type="GO" id="GO:0004842">
    <property type="term" value="F:ubiquitin-protein transferase activity"/>
    <property type="evidence" value="ECO:0007669"/>
    <property type="project" value="TreeGrafter"/>
</dbReference>
<dbReference type="GO" id="GO:0005634">
    <property type="term" value="C:nucleus"/>
    <property type="evidence" value="ECO:0007669"/>
    <property type="project" value="TreeGrafter"/>
</dbReference>
<dbReference type="InterPro" id="IPR011513">
    <property type="entry name" value="Nse1"/>
</dbReference>
<feature type="compositionally biased region" description="Basic and acidic residues" evidence="1">
    <location>
        <begin position="533"/>
        <end position="542"/>
    </location>
</feature>
<protein>
    <submittedName>
        <fullName evidence="3">RING-type E3 ubiquitin transferase</fullName>
    </submittedName>
</protein>
<feature type="region of interest" description="Disordered" evidence="1">
    <location>
        <begin position="286"/>
        <end position="338"/>
    </location>
</feature>
<keyword evidence="2" id="KW-1185">Reference proteome</keyword>
<feature type="region of interest" description="Disordered" evidence="1">
    <location>
        <begin position="231"/>
        <end position="253"/>
    </location>
</feature>
<feature type="region of interest" description="Disordered" evidence="1">
    <location>
        <begin position="525"/>
        <end position="562"/>
    </location>
</feature>
<dbReference type="Proteomes" id="UP000887574">
    <property type="component" value="Unplaced"/>
</dbReference>
<evidence type="ECO:0000313" key="2">
    <source>
        <dbReference type="Proteomes" id="UP000887574"/>
    </source>
</evidence>
<evidence type="ECO:0000256" key="1">
    <source>
        <dbReference type="SAM" id="MobiDB-lite"/>
    </source>
</evidence>
<evidence type="ECO:0000313" key="3">
    <source>
        <dbReference type="WBParaSite" id="jg6576"/>
    </source>
</evidence>
<dbReference type="PANTHER" id="PTHR20973:SF0">
    <property type="entry name" value="NON-STRUCTURAL MAINTENANCE OF CHROMOSOMES ELEMENT 1 HOMOLOG"/>
    <property type="match status" value="1"/>
</dbReference>
<sequence>MNTTVGINELKPAQNEEIVDLLKKTMNTALPLVGARMVVVSDELRRNTNFISLVSDRNYLPSLSVVNGLSADEIAVFRFWLGMMFNPEQNLTIDGDEHIGELNIHKASYCNSGMSSNLMMKLMNKLQNRRWIVLDNKRKVLRLHACAIAELSTSIQAEYDLPVCDLCQDVIILRRLSEQCLCENHFHIRCLWKHIRDKDQVRCPTNGCNQSFMRESLEKYDDEFEADIAPSVQTRKRKATAEGSNGNPKRRSLSTSIVLLSQHDATEDMSSISGASIVSSEEIRSRARESAASQAPASEENDVVSEAVGSERESEAGGVESSIDSNLNGNDSDDELSVSPKLRDVFSMSCDWSDELETESIGVGVNEQVFQEEQQELGSLPNRQLTSTPLRHASNSDGFSFIENEEAFGLSYCSSIPDLVEQKESEEGMPDDLDSGHSHSSLDKSNIVEGFSEIESGKVAEDWNSEADCSYLKQLDVDSASGSIAESLSMNFANASNMVEFAQKVQEKLDYFIAGNRTRLAKQLSKSSLRRRKEADRAKEVLSPDSPSDDDEEGSEQKSTNLSRTYIATTIALVK</sequence>
<proteinExistence type="predicted"/>